<feature type="domain" description="Crinkler effector protein N-terminal" evidence="4">
    <location>
        <begin position="6"/>
        <end position="94"/>
    </location>
</feature>
<keyword evidence="3" id="KW-0964">Secreted</keyword>
<evidence type="ECO:0000256" key="3">
    <source>
        <dbReference type="ARBA" id="ARBA00022525"/>
    </source>
</evidence>
<keyword evidence="6" id="KW-1185">Reference proteome</keyword>
<gene>
    <name evidence="5" type="ORF">V7S43_014355</name>
</gene>
<evidence type="ECO:0000259" key="4">
    <source>
        <dbReference type="Pfam" id="PF20147"/>
    </source>
</evidence>
<organism evidence="5 6">
    <name type="scientific">Phytophthora oleae</name>
    <dbReference type="NCBI Taxonomy" id="2107226"/>
    <lineage>
        <taxon>Eukaryota</taxon>
        <taxon>Sar</taxon>
        <taxon>Stramenopiles</taxon>
        <taxon>Oomycota</taxon>
        <taxon>Peronosporomycetes</taxon>
        <taxon>Peronosporales</taxon>
        <taxon>Peronosporaceae</taxon>
        <taxon>Phytophthora</taxon>
    </lineage>
</organism>
<dbReference type="Proteomes" id="UP001632037">
    <property type="component" value="Unassembled WGS sequence"/>
</dbReference>
<dbReference type="GO" id="GO:0005576">
    <property type="term" value="C:extracellular region"/>
    <property type="evidence" value="ECO:0007669"/>
    <property type="project" value="UniProtKB-SubCell"/>
</dbReference>
<comment type="subcellular location">
    <subcellularLocation>
        <location evidence="1">Host cell</location>
    </subcellularLocation>
    <subcellularLocation>
        <location evidence="2">Secreted</location>
    </subcellularLocation>
</comment>
<dbReference type="GO" id="GO:0043657">
    <property type="term" value="C:host cell"/>
    <property type="evidence" value="ECO:0007669"/>
    <property type="project" value="UniProtKB-SubCell"/>
</dbReference>
<proteinExistence type="predicted"/>
<evidence type="ECO:0000256" key="2">
    <source>
        <dbReference type="ARBA" id="ARBA00004613"/>
    </source>
</evidence>
<reference evidence="5 6" key="1">
    <citation type="submission" date="2024-09" db="EMBL/GenBank/DDBJ databases">
        <title>Genome sequencing and assembly of Phytophthora oleae, isolate VK10A, causative agent of rot of olive drupes.</title>
        <authorList>
            <person name="Conti Taguali S."/>
            <person name="Riolo M."/>
            <person name="La Spada F."/>
            <person name="Cacciola S.O."/>
            <person name="Dionisio G."/>
        </authorList>
    </citation>
    <scope>NUCLEOTIDE SEQUENCE [LARGE SCALE GENOMIC DNA]</scope>
    <source>
        <strain evidence="5 6">VK10A</strain>
    </source>
</reference>
<evidence type="ECO:0000313" key="5">
    <source>
        <dbReference type="EMBL" id="KAL3660600.1"/>
    </source>
</evidence>
<protein>
    <recommendedName>
        <fullName evidence="4">Crinkler effector protein N-terminal domain-containing protein</fullName>
    </recommendedName>
</protein>
<comment type="caution">
    <text evidence="5">The sequence shown here is derived from an EMBL/GenBank/DDBJ whole genome shotgun (WGS) entry which is preliminary data.</text>
</comment>
<evidence type="ECO:0000256" key="1">
    <source>
        <dbReference type="ARBA" id="ARBA00004340"/>
    </source>
</evidence>
<dbReference type="AlphaFoldDB" id="A0ABD3F1B5"/>
<accession>A0ABD3F1B5</accession>
<name>A0ABD3F1B5_9STRA</name>
<evidence type="ECO:0000313" key="6">
    <source>
        <dbReference type="Proteomes" id="UP001632037"/>
    </source>
</evidence>
<dbReference type="Pfam" id="PF20147">
    <property type="entry name" value="Crinkler"/>
    <property type="match status" value="1"/>
</dbReference>
<dbReference type="InterPro" id="IPR045379">
    <property type="entry name" value="Crinkler_N"/>
</dbReference>
<dbReference type="EMBL" id="JBIMZQ010000040">
    <property type="protein sequence ID" value="KAL3660600.1"/>
    <property type="molecule type" value="Genomic_DNA"/>
</dbReference>
<sequence>MAEKVMNCIVFGGGAAITVTLPAASTVDQLRQAIKADKRLPPGSELDLYRAYNATTARWYEGTAGDARAPSALTDRAEMELALANYNVMDPRLQLSSAELNLPEALKKGLFMF</sequence>